<dbReference type="InterPro" id="IPR036271">
    <property type="entry name" value="Tet_transcr_reg_TetR-rel_C_sf"/>
</dbReference>
<keyword evidence="2" id="KW-1185">Reference proteome</keyword>
<gene>
    <name evidence="1" type="ORF">NBH00_18075</name>
</gene>
<accession>A0ABY5DR30</accession>
<dbReference type="SUPFAM" id="SSF48498">
    <property type="entry name" value="Tetracyclin repressor-like, C-terminal domain"/>
    <property type="match status" value="1"/>
</dbReference>
<reference evidence="1 2" key="1">
    <citation type="submission" date="2022-06" db="EMBL/GenBank/DDBJ databases">
        <title>Paraconexibacter antarcticus.</title>
        <authorList>
            <person name="Kim C.S."/>
        </authorList>
    </citation>
    <scope>NUCLEOTIDE SEQUENCE [LARGE SCALE GENOMIC DNA]</scope>
    <source>
        <strain evidence="1 2">02-257</strain>
    </source>
</reference>
<protein>
    <recommendedName>
        <fullName evidence="3">BetI-type transcriptional repressor C-terminal domain-containing protein</fullName>
    </recommendedName>
</protein>
<evidence type="ECO:0000313" key="1">
    <source>
        <dbReference type="EMBL" id="UTI63257.1"/>
    </source>
</evidence>
<evidence type="ECO:0000313" key="2">
    <source>
        <dbReference type="Proteomes" id="UP001056035"/>
    </source>
</evidence>
<evidence type="ECO:0008006" key="3">
    <source>
        <dbReference type="Google" id="ProtNLM"/>
    </source>
</evidence>
<dbReference type="EMBL" id="CP098502">
    <property type="protein sequence ID" value="UTI63257.1"/>
    <property type="molecule type" value="Genomic_DNA"/>
</dbReference>
<name>A0ABY5DR30_9ACTN</name>
<dbReference type="Proteomes" id="UP001056035">
    <property type="component" value="Chromosome"/>
</dbReference>
<dbReference type="RefSeq" id="WP_254569988.1">
    <property type="nucleotide sequence ID" value="NZ_CP098502.1"/>
</dbReference>
<organism evidence="1 2">
    <name type="scientific">Paraconexibacter antarcticus</name>
    <dbReference type="NCBI Taxonomy" id="2949664"/>
    <lineage>
        <taxon>Bacteria</taxon>
        <taxon>Bacillati</taxon>
        <taxon>Actinomycetota</taxon>
        <taxon>Thermoleophilia</taxon>
        <taxon>Solirubrobacterales</taxon>
        <taxon>Paraconexibacteraceae</taxon>
        <taxon>Paraconexibacter</taxon>
    </lineage>
</organism>
<proteinExistence type="predicted"/>
<sequence>MIDRGFATIWAAITTDRALLVAWFGLQAESITNAEFRGGASYITTRLSELLSSLIDRLLVRGRVLHIDRDALEILVVADVQGLILKYLDSADTPQLQVAIKTPQDFLATVSSPPPTAQTPR</sequence>